<proteinExistence type="predicted"/>
<sequence>MRSTAFILALVTSAVAQEFVHQKRVPYHPDRPSPREVVTEKFARREEILTGMLEQRQARLAEHESGRKLLSDEELTQHNNHIDSLRRKLAVHKNKDPKILQLEIEEEIALYEKMMYGEEFKWTSDGMILNEP</sequence>
<feature type="signal peptide" evidence="1">
    <location>
        <begin position="1"/>
        <end position="16"/>
    </location>
</feature>
<dbReference type="Proteomes" id="UP001530400">
    <property type="component" value="Unassembled WGS sequence"/>
</dbReference>
<dbReference type="EMBL" id="JALLPJ020000316">
    <property type="protein sequence ID" value="KAL3795506.1"/>
    <property type="molecule type" value="Genomic_DNA"/>
</dbReference>
<organism evidence="2 3">
    <name type="scientific">Cyclotella atomus</name>
    <dbReference type="NCBI Taxonomy" id="382360"/>
    <lineage>
        <taxon>Eukaryota</taxon>
        <taxon>Sar</taxon>
        <taxon>Stramenopiles</taxon>
        <taxon>Ochrophyta</taxon>
        <taxon>Bacillariophyta</taxon>
        <taxon>Coscinodiscophyceae</taxon>
        <taxon>Thalassiosirophycidae</taxon>
        <taxon>Stephanodiscales</taxon>
        <taxon>Stephanodiscaceae</taxon>
        <taxon>Cyclotella</taxon>
    </lineage>
</organism>
<dbReference type="AlphaFoldDB" id="A0ABD3Q685"/>
<reference evidence="2 3" key="1">
    <citation type="submission" date="2024-10" db="EMBL/GenBank/DDBJ databases">
        <title>Updated reference genomes for cyclostephanoid diatoms.</title>
        <authorList>
            <person name="Roberts W.R."/>
            <person name="Alverson A.J."/>
        </authorList>
    </citation>
    <scope>NUCLEOTIDE SEQUENCE [LARGE SCALE GENOMIC DNA]</scope>
    <source>
        <strain evidence="2 3">AJA010-31</strain>
    </source>
</reference>
<evidence type="ECO:0000313" key="3">
    <source>
        <dbReference type="Proteomes" id="UP001530400"/>
    </source>
</evidence>
<name>A0ABD3Q685_9STRA</name>
<keyword evidence="3" id="KW-1185">Reference proteome</keyword>
<keyword evidence="1" id="KW-0732">Signal</keyword>
<evidence type="ECO:0000313" key="2">
    <source>
        <dbReference type="EMBL" id="KAL3795506.1"/>
    </source>
</evidence>
<protein>
    <submittedName>
        <fullName evidence="2">Uncharacterized protein</fullName>
    </submittedName>
</protein>
<evidence type="ECO:0000256" key="1">
    <source>
        <dbReference type="SAM" id="SignalP"/>
    </source>
</evidence>
<feature type="chain" id="PRO_5044866362" evidence="1">
    <location>
        <begin position="17"/>
        <end position="132"/>
    </location>
</feature>
<comment type="caution">
    <text evidence="2">The sequence shown here is derived from an EMBL/GenBank/DDBJ whole genome shotgun (WGS) entry which is preliminary data.</text>
</comment>
<accession>A0ABD3Q685</accession>
<gene>
    <name evidence="2" type="ORF">ACHAWO_012598</name>
</gene>